<dbReference type="AlphaFoldDB" id="A0A5R8M6M2"/>
<gene>
    <name evidence="1" type="ORF">FEK29_07355</name>
</gene>
<proteinExistence type="predicted"/>
<dbReference type="EMBL" id="VBUK01000003">
    <property type="protein sequence ID" value="TLF45197.1"/>
    <property type="molecule type" value="Genomic_DNA"/>
</dbReference>
<keyword evidence="2" id="KW-1185">Reference proteome</keyword>
<accession>A0A5R8M6M2</accession>
<sequence>MNLNIKDVGLVFYFLQYVNGFYDGAGSSGEHSEIWYERYEINSSHTFDNYMQFSNFEDSINDHYYKIANKKERTVLNTDNPNFKNKYELNSEKVLFVDLGRIKELEALRTDQFDVSRLIRKCKELNVSYNSECFFATALLTRAIIDHVPPIFGK</sequence>
<evidence type="ECO:0000313" key="2">
    <source>
        <dbReference type="Proteomes" id="UP000308382"/>
    </source>
</evidence>
<reference evidence="1 2" key="1">
    <citation type="journal article" date="2017" name="Int. J. Syst. Evol. Microbiol.">
        <title>Maripseudobacter aurantiacus gen. nov., sp. nov., a novel member of the family Flavobacteriaceae isolated from a sedimentation basin.</title>
        <authorList>
            <person name="Chen C."/>
            <person name="Su Y."/>
            <person name="Tao T."/>
            <person name="Fu G."/>
            <person name="Zhang C."/>
            <person name="Sun C."/>
            <person name="Zhang X."/>
            <person name="Wu M."/>
        </authorList>
    </citation>
    <scope>NUCLEOTIDE SEQUENCE [LARGE SCALE GENOMIC DNA]</scope>
    <source>
        <strain evidence="2">CDA4</strain>
    </source>
</reference>
<dbReference type="Proteomes" id="UP000308382">
    <property type="component" value="Unassembled WGS sequence"/>
</dbReference>
<dbReference type="OrthoDB" id="700862at2"/>
<protein>
    <submittedName>
        <fullName evidence="1">Uncharacterized protein</fullName>
    </submittedName>
</protein>
<name>A0A5R8M6M2_9FLAO</name>
<evidence type="ECO:0000313" key="1">
    <source>
        <dbReference type="EMBL" id="TLF45197.1"/>
    </source>
</evidence>
<comment type="caution">
    <text evidence="1">The sequence shown here is derived from an EMBL/GenBank/DDBJ whole genome shotgun (WGS) entry which is preliminary data.</text>
</comment>
<dbReference type="RefSeq" id="WP_138257784.1">
    <property type="nucleotide sequence ID" value="NZ_VBUK01000003.1"/>
</dbReference>
<organism evidence="1 2">
    <name type="scientific">Maribacter aurantiacus</name>
    <dbReference type="NCBI Taxonomy" id="1882343"/>
    <lineage>
        <taxon>Bacteria</taxon>
        <taxon>Pseudomonadati</taxon>
        <taxon>Bacteroidota</taxon>
        <taxon>Flavobacteriia</taxon>
        <taxon>Flavobacteriales</taxon>
        <taxon>Flavobacteriaceae</taxon>
        <taxon>Maribacter</taxon>
    </lineage>
</organism>